<feature type="domain" description="Disease resistance R13L4/SHOC-2-like LRR" evidence="14">
    <location>
        <begin position="124"/>
        <end position="348"/>
    </location>
</feature>
<dbReference type="InterPro" id="IPR001611">
    <property type="entry name" value="Leu-rich_rpt"/>
</dbReference>
<dbReference type="GO" id="GO:0009791">
    <property type="term" value="P:post-embryonic development"/>
    <property type="evidence" value="ECO:0007669"/>
    <property type="project" value="UniProtKB-ARBA"/>
</dbReference>
<dbReference type="InterPro" id="IPR055414">
    <property type="entry name" value="LRR_R13L4/SHOC2-like"/>
</dbReference>
<keyword evidence="11" id="KW-0325">Glycoprotein</keyword>
<reference evidence="15 16" key="1">
    <citation type="submission" date="2024-01" db="EMBL/GenBank/DDBJ databases">
        <title>The genomes of 5 underutilized Papilionoideae crops provide insights into root nodulation and disease resistanc.</title>
        <authorList>
            <person name="Jiang F."/>
        </authorList>
    </citation>
    <scope>NUCLEOTIDE SEQUENCE [LARGE SCALE GENOMIC DNA]</scope>
    <source>
        <strain evidence="15">LVBAO_FW01</strain>
        <tissue evidence="15">Leaves</tissue>
    </source>
</reference>
<dbReference type="InterPro" id="IPR032675">
    <property type="entry name" value="LRR_dom_sf"/>
</dbReference>
<dbReference type="Proteomes" id="UP001367508">
    <property type="component" value="Unassembled WGS sequence"/>
</dbReference>
<keyword evidence="10" id="KW-0675">Receptor</keyword>
<keyword evidence="9" id="KW-0472">Membrane</keyword>
<keyword evidence="5" id="KW-0812">Transmembrane</keyword>
<evidence type="ECO:0000256" key="4">
    <source>
        <dbReference type="ARBA" id="ARBA00022614"/>
    </source>
</evidence>
<organism evidence="15 16">
    <name type="scientific">Canavalia gladiata</name>
    <name type="common">Sword bean</name>
    <name type="synonym">Dolichos gladiatus</name>
    <dbReference type="NCBI Taxonomy" id="3824"/>
    <lineage>
        <taxon>Eukaryota</taxon>
        <taxon>Viridiplantae</taxon>
        <taxon>Streptophyta</taxon>
        <taxon>Embryophyta</taxon>
        <taxon>Tracheophyta</taxon>
        <taxon>Spermatophyta</taxon>
        <taxon>Magnoliopsida</taxon>
        <taxon>eudicotyledons</taxon>
        <taxon>Gunneridae</taxon>
        <taxon>Pentapetalae</taxon>
        <taxon>rosids</taxon>
        <taxon>fabids</taxon>
        <taxon>Fabales</taxon>
        <taxon>Fabaceae</taxon>
        <taxon>Papilionoideae</taxon>
        <taxon>50 kb inversion clade</taxon>
        <taxon>NPAAA clade</taxon>
        <taxon>indigoferoid/millettioid clade</taxon>
        <taxon>Phaseoleae</taxon>
        <taxon>Canavalia</taxon>
    </lineage>
</organism>
<dbReference type="GO" id="GO:0005886">
    <property type="term" value="C:plasma membrane"/>
    <property type="evidence" value="ECO:0007669"/>
    <property type="project" value="UniProtKB-SubCell"/>
</dbReference>
<dbReference type="SUPFAM" id="SSF52047">
    <property type="entry name" value="RNI-like"/>
    <property type="match status" value="1"/>
</dbReference>
<feature type="signal peptide" evidence="12">
    <location>
        <begin position="1"/>
        <end position="19"/>
    </location>
</feature>
<comment type="subcellular location">
    <subcellularLocation>
        <location evidence="1">Cell membrane</location>
        <topology evidence="1">Single-pass type I membrane protein</topology>
    </subcellularLocation>
</comment>
<evidence type="ECO:0000259" key="14">
    <source>
        <dbReference type="Pfam" id="PF23598"/>
    </source>
</evidence>
<dbReference type="SMART" id="SM00369">
    <property type="entry name" value="LRR_TYP"/>
    <property type="match status" value="6"/>
</dbReference>
<evidence type="ECO:0008006" key="17">
    <source>
        <dbReference type="Google" id="ProtNLM"/>
    </source>
</evidence>
<evidence type="ECO:0000256" key="7">
    <source>
        <dbReference type="ARBA" id="ARBA00022737"/>
    </source>
</evidence>
<proteinExistence type="inferred from homology"/>
<evidence type="ECO:0000256" key="6">
    <source>
        <dbReference type="ARBA" id="ARBA00022729"/>
    </source>
</evidence>
<dbReference type="SUPFAM" id="SSF52058">
    <property type="entry name" value="L domain-like"/>
    <property type="match status" value="2"/>
</dbReference>
<dbReference type="Pfam" id="PF00560">
    <property type="entry name" value="LRR_1"/>
    <property type="match status" value="8"/>
</dbReference>
<feature type="chain" id="PRO_5042940551" description="Leucine-rich repeat-containing N-terminal plant-type domain-containing protein" evidence="12">
    <location>
        <begin position="20"/>
        <end position="1060"/>
    </location>
</feature>
<dbReference type="Pfam" id="PF23598">
    <property type="entry name" value="LRR_14"/>
    <property type="match status" value="1"/>
</dbReference>
<keyword evidence="16" id="KW-1185">Reference proteome</keyword>
<evidence type="ECO:0000259" key="13">
    <source>
        <dbReference type="Pfam" id="PF08263"/>
    </source>
</evidence>
<evidence type="ECO:0000256" key="5">
    <source>
        <dbReference type="ARBA" id="ARBA00022692"/>
    </source>
</evidence>
<evidence type="ECO:0000256" key="8">
    <source>
        <dbReference type="ARBA" id="ARBA00022989"/>
    </source>
</evidence>
<dbReference type="FunFam" id="3.80.10.10:FF:000095">
    <property type="entry name" value="LRR receptor-like serine/threonine-protein kinase GSO1"/>
    <property type="match status" value="1"/>
</dbReference>
<evidence type="ECO:0000256" key="11">
    <source>
        <dbReference type="ARBA" id="ARBA00023180"/>
    </source>
</evidence>
<keyword evidence="6 12" id="KW-0732">Signal</keyword>
<dbReference type="GO" id="GO:0051707">
    <property type="term" value="P:response to other organism"/>
    <property type="evidence" value="ECO:0007669"/>
    <property type="project" value="UniProtKB-ARBA"/>
</dbReference>
<dbReference type="PANTHER" id="PTHR48063:SF98">
    <property type="entry name" value="LRR RECEPTOR-LIKE SERINE_THREONINE-PROTEIN KINASE FLS2"/>
    <property type="match status" value="1"/>
</dbReference>
<accession>A0AAN9KE86</accession>
<dbReference type="InterPro" id="IPR013210">
    <property type="entry name" value="LRR_N_plant-typ"/>
</dbReference>
<keyword evidence="7" id="KW-0677">Repeat</keyword>
<dbReference type="PANTHER" id="PTHR48063">
    <property type="entry name" value="LRR RECEPTOR-LIKE KINASE"/>
    <property type="match status" value="1"/>
</dbReference>
<dbReference type="InterPro" id="IPR046956">
    <property type="entry name" value="RLP23-like"/>
</dbReference>
<evidence type="ECO:0000256" key="1">
    <source>
        <dbReference type="ARBA" id="ARBA00004251"/>
    </source>
</evidence>
<keyword evidence="3" id="KW-1003">Cell membrane</keyword>
<dbReference type="GO" id="GO:0006952">
    <property type="term" value="P:defense response"/>
    <property type="evidence" value="ECO:0007669"/>
    <property type="project" value="UniProtKB-ARBA"/>
</dbReference>
<evidence type="ECO:0000256" key="9">
    <source>
        <dbReference type="ARBA" id="ARBA00023136"/>
    </source>
</evidence>
<dbReference type="Pfam" id="PF08263">
    <property type="entry name" value="LRRNT_2"/>
    <property type="match status" value="1"/>
</dbReference>
<evidence type="ECO:0000313" key="15">
    <source>
        <dbReference type="EMBL" id="KAK7315136.1"/>
    </source>
</evidence>
<dbReference type="InterPro" id="IPR003591">
    <property type="entry name" value="Leu-rich_rpt_typical-subtyp"/>
</dbReference>
<comment type="caution">
    <text evidence="15">The sequence shown here is derived from an EMBL/GenBank/DDBJ whole genome shotgun (WGS) entry which is preliminary data.</text>
</comment>
<dbReference type="FunFam" id="3.80.10.10:FF:000453">
    <property type="entry name" value="Leucine-rich receptor-like protein kinase family protein"/>
    <property type="match status" value="1"/>
</dbReference>
<evidence type="ECO:0000256" key="3">
    <source>
        <dbReference type="ARBA" id="ARBA00022475"/>
    </source>
</evidence>
<dbReference type="AlphaFoldDB" id="A0AAN9KE86"/>
<keyword evidence="8" id="KW-1133">Transmembrane helix</keyword>
<keyword evidence="4" id="KW-0433">Leucine-rich repeat</keyword>
<evidence type="ECO:0000256" key="10">
    <source>
        <dbReference type="ARBA" id="ARBA00023170"/>
    </source>
</evidence>
<feature type="domain" description="Leucine-rich repeat-containing N-terminal plant-type" evidence="13">
    <location>
        <begin position="29"/>
        <end position="64"/>
    </location>
</feature>
<evidence type="ECO:0000313" key="16">
    <source>
        <dbReference type="Proteomes" id="UP001367508"/>
    </source>
</evidence>
<evidence type="ECO:0000256" key="2">
    <source>
        <dbReference type="ARBA" id="ARBA00009592"/>
    </source>
</evidence>
<sequence>MKMIQWIFMVSLVLQFVSGNDQIRCIRREREALLQFKASVVDDGHMLSSWNTNDCCEWKGIGCSNLTGHIVMLDLHGNYLGLRYDDKEFFLSGEIHKSLMELQQLQYFNLSWNHFQGSHIPHFFASLTHLRSLDLSNSYFGGKISTQFGSLSHLKYLNLAQNYLEGSIPYQLGNLSNLHHLDLGFNFLEGKLPSQLGNLSNLQYLDLRINSLKGNIPSQLGKLSNLQTLYLGGRRYESDSTLKIDDGNHVKGQWLSNLTSLTHLYFWSMSNLNSSYSWMQMIVKLPQLRELSLYDCSLSDHFILSLRPFKFNFSTSLSILDLSWNTFTSSMILEWASNITSNLVELDLSGNYLGSSISNYFAPKMVKLPKLRKLTLHYCILSDNFLHSMTPSKFNFSTSLSTLDLSRNTFTSSNIFHWISNISSNLIELDLSGNLLVGSKTLNHFVIVMNSLQRLDLSFNRLNGKILNSILNICTLSSLKMEENNISEDLPSIIHTLSSGCIQNSLQELVLSNNQIIGSLIDISMFSSLKFLDLSKNCVSGKIPEDCKLPPQLVSLSIQSNTLEGGIPKSFGNSCALRSLDMYNNSLSEGLPMIIHHLSGCARYSLEELDLSINQINGTLPNLSIFSSLKGLHLGFNRINGKIPIDIQFPPQLERLDMSSNSLKGVITEYHFADLSKLILLDLSNNSLDLEFTKNWVPSFQLRYLSMRSCKFGPAFPKWLRTQNNIEVLDISNCGISDIIPEWFWTKLVLQLQDGMIDISYNNITGTISNLPLKNSYPSLNLASNQFEGPIPQFLRGFMMLDLSKNKFSNFQSFLCAKGKVETLGQLDLSHNQLSGQIPNCWGHFKSLAYLDLSYNNFSGKIPTSIGSLLELQTLILRNNNLTNEIPFSLSNCSKLVMLDLGQNRLTGPIPFWIGSRLQELQMLSLQKNNFFGSLPLQLCYLQSIQLLDLSFNNLSGQIPKCLNNFTSMTQKDSLKYYARHRFFINSTKLPMENTYELNALLMWKGVEEIFQDSQGVCHLYRFLSLPQSEVLLKTMIHRKNIRFANMDEPLGSREGEGIG</sequence>
<dbReference type="PRINTS" id="PR00019">
    <property type="entry name" value="LEURICHRPT"/>
</dbReference>
<protein>
    <recommendedName>
        <fullName evidence="17">Leucine-rich repeat-containing N-terminal plant-type domain-containing protein</fullName>
    </recommendedName>
</protein>
<dbReference type="Gene3D" id="3.80.10.10">
    <property type="entry name" value="Ribonuclease Inhibitor"/>
    <property type="match status" value="7"/>
</dbReference>
<dbReference type="EMBL" id="JAYMYQ010000008">
    <property type="protein sequence ID" value="KAK7315136.1"/>
    <property type="molecule type" value="Genomic_DNA"/>
</dbReference>
<name>A0AAN9KE86_CANGL</name>
<gene>
    <name evidence="15" type="ORF">VNO77_33668</name>
</gene>
<evidence type="ECO:0000256" key="12">
    <source>
        <dbReference type="SAM" id="SignalP"/>
    </source>
</evidence>
<dbReference type="PROSITE" id="PS51450">
    <property type="entry name" value="LRR"/>
    <property type="match status" value="1"/>
</dbReference>
<comment type="similarity">
    <text evidence="2">Belongs to the RLP family.</text>
</comment>